<dbReference type="GO" id="GO:0009279">
    <property type="term" value="C:cell outer membrane"/>
    <property type="evidence" value="ECO:0007669"/>
    <property type="project" value="UniProtKB-SubCell"/>
</dbReference>
<keyword evidence="8" id="KW-0732">Signal</keyword>
<sequence>MILALGARGSMVASRALAGFAVLSLCAAISPQLGAAPEQQPGADRSFTLEECIAATLANNHLRPASRFAVAIAEAQHQQALAGYWPQLALRGAYQRIDEAPNFIFPSAVYSIAPQTIHLPAGTALVTVPAGVLGPTEIQLPVTTPAQAIPVPGQSYTVPEQDVRLMDPHSVLAGVEARWLLYDGGMRRGYREQAGGLVDMMKADARRTDLELIDTVKRYYHGAVLAAQLRQLGTDTLARMEATLSLTETMYQQGGGTVQKTDFLDNKVIVETLRAIVAQLEKNEAMARAALANTMGLPWNASITPADRTLAFAPLTLELEALVQQAYEFSPDWEKIEAGLRSLEGAVVTARSGHAPKLALTGELHRWWNDDRAGIATHINKRGWSVALGIELPLFDGFLTRHQVAEARARVAKLKEEQLLLKDGLGLRIKDVFLGLDAAQKSHQATSAAMTAAQENRDLNTRAYQSALVDTEKVIRAQLMEALMSAQHYKTSYDVLVLQSQLNLLVGTEVLERLRR</sequence>
<gene>
    <name evidence="9" type="ordered locus">Oter_4130</name>
</gene>
<evidence type="ECO:0000256" key="1">
    <source>
        <dbReference type="ARBA" id="ARBA00004442"/>
    </source>
</evidence>
<dbReference type="InterPro" id="IPR051906">
    <property type="entry name" value="TolC-like"/>
</dbReference>
<dbReference type="PANTHER" id="PTHR30026:SF20">
    <property type="entry name" value="OUTER MEMBRANE PROTEIN TOLC"/>
    <property type="match status" value="1"/>
</dbReference>
<feature type="signal peptide" evidence="8">
    <location>
        <begin position="1"/>
        <end position="35"/>
    </location>
</feature>
<dbReference type="GO" id="GO:0015288">
    <property type="term" value="F:porin activity"/>
    <property type="evidence" value="ECO:0007669"/>
    <property type="project" value="TreeGrafter"/>
</dbReference>
<dbReference type="STRING" id="452637.Oter_4130"/>
<dbReference type="HOGENOM" id="CLU_568233_0_0_0"/>
<dbReference type="EMBL" id="CP001032">
    <property type="protein sequence ID" value="ACB77404.1"/>
    <property type="molecule type" value="Genomic_DNA"/>
</dbReference>
<evidence type="ECO:0000256" key="4">
    <source>
        <dbReference type="ARBA" id="ARBA00022452"/>
    </source>
</evidence>
<evidence type="ECO:0000256" key="7">
    <source>
        <dbReference type="ARBA" id="ARBA00023237"/>
    </source>
</evidence>
<dbReference type="PANTHER" id="PTHR30026">
    <property type="entry name" value="OUTER MEMBRANE PROTEIN TOLC"/>
    <property type="match status" value="1"/>
</dbReference>
<dbReference type="Gene3D" id="1.20.1600.10">
    <property type="entry name" value="Outer membrane efflux proteins (OEP)"/>
    <property type="match status" value="1"/>
</dbReference>
<evidence type="ECO:0000313" key="9">
    <source>
        <dbReference type="EMBL" id="ACB77404.1"/>
    </source>
</evidence>
<keyword evidence="3" id="KW-0813">Transport</keyword>
<evidence type="ECO:0000256" key="3">
    <source>
        <dbReference type="ARBA" id="ARBA00022448"/>
    </source>
</evidence>
<evidence type="ECO:0000256" key="6">
    <source>
        <dbReference type="ARBA" id="ARBA00023136"/>
    </source>
</evidence>
<reference evidence="9 10" key="1">
    <citation type="journal article" date="2011" name="J. Bacteriol.">
        <title>Genome sequence of the verrucomicrobium Opitutus terrae PB90-1, an abundant inhabitant of rice paddy soil ecosystems.</title>
        <authorList>
            <person name="van Passel M.W."/>
            <person name="Kant R."/>
            <person name="Palva A."/>
            <person name="Copeland A."/>
            <person name="Lucas S."/>
            <person name="Lapidus A."/>
            <person name="Glavina del Rio T."/>
            <person name="Pitluck S."/>
            <person name="Goltsman E."/>
            <person name="Clum A."/>
            <person name="Sun H."/>
            <person name="Schmutz J."/>
            <person name="Larimer F.W."/>
            <person name="Land M.L."/>
            <person name="Hauser L."/>
            <person name="Kyrpides N."/>
            <person name="Mikhailova N."/>
            <person name="Richardson P.P."/>
            <person name="Janssen P.H."/>
            <person name="de Vos W.M."/>
            <person name="Smidt H."/>
        </authorList>
    </citation>
    <scope>NUCLEOTIDE SEQUENCE [LARGE SCALE GENOMIC DNA]</scope>
    <source>
        <strain evidence="10">DSM 11246 / JCM 15787 / PB90-1</strain>
    </source>
</reference>
<dbReference type="InterPro" id="IPR003423">
    <property type="entry name" value="OMP_efflux"/>
</dbReference>
<evidence type="ECO:0000256" key="2">
    <source>
        <dbReference type="ARBA" id="ARBA00007613"/>
    </source>
</evidence>
<feature type="chain" id="PRO_5002772290" evidence="8">
    <location>
        <begin position="36"/>
        <end position="516"/>
    </location>
</feature>
<keyword evidence="7" id="KW-0998">Cell outer membrane</keyword>
<proteinExistence type="inferred from homology"/>
<protein>
    <submittedName>
        <fullName evidence="9">Outer membrane efflux protein</fullName>
    </submittedName>
</protein>
<evidence type="ECO:0000256" key="5">
    <source>
        <dbReference type="ARBA" id="ARBA00022692"/>
    </source>
</evidence>
<name>B2A068_OPITP</name>
<dbReference type="GO" id="GO:0015562">
    <property type="term" value="F:efflux transmembrane transporter activity"/>
    <property type="evidence" value="ECO:0007669"/>
    <property type="project" value="InterPro"/>
</dbReference>
<keyword evidence="5" id="KW-0812">Transmembrane</keyword>
<comment type="subcellular location">
    <subcellularLocation>
        <location evidence="1">Cell outer membrane</location>
    </subcellularLocation>
</comment>
<dbReference type="GO" id="GO:1990281">
    <property type="term" value="C:efflux pump complex"/>
    <property type="evidence" value="ECO:0007669"/>
    <property type="project" value="TreeGrafter"/>
</dbReference>
<organism evidence="9 10">
    <name type="scientific">Opitutus terrae (strain DSM 11246 / JCM 15787 / PB90-1)</name>
    <dbReference type="NCBI Taxonomy" id="452637"/>
    <lineage>
        <taxon>Bacteria</taxon>
        <taxon>Pseudomonadati</taxon>
        <taxon>Verrucomicrobiota</taxon>
        <taxon>Opitutia</taxon>
        <taxon>Opitutales</taxon>
        <taxon>Opitutaceae</taxon>
        <taxon>Opitutus</taxon>
    </lineage>
</organism>
<keyword evidence="10" id="KW-1185">Reference proteome</keyword>
<evidence type="ECO:0000256" key="8">
    <source>
        <dbReference type="SAM" id="SignalP"/>
    </source>
</evidence>
<dbReference type="AlphaFoldDB" id="B2A068"/>
<dbReference type="SUPFAM" id="SSF56954">
    <property type="entry name" value="Outer membrane efflux proteins (OEP)"/>
    <property type="match status" value="1"/>
</dbReference>
<dbReference type="eggNOG" id="COG1538">
    <property type="taxonomic scope" value="Bacteria"/>
</dbReference>
<dbReference type="KEGG" id="ote:Oter_4130"/>
<keyword evidence="6" id="KW-0472">Membrane</keyword>
<dbReference type="Proteomes" id="UP000007013">
    <property type="component" value="Chromosome"/>
</dbReference>
<comment type="similarity">
    <text evidence="2">Belongs to the outer membrane factor (OMF) (TC 1.B.17) family.</text>
</comment>
<accession>B2A068</accession>
<dbReference type="Pfam" id="PF02321">
    <property type="entry name" value="OEP"/>
    <property type="match status" value="2"/>
</dbReference>
<evidence type="ECO:0000313" key="10">
    <source>
        <dbReference type="Proteomes" id="UP000007013"/>
    </source>
</evidence>
<keyword evidence="4" id="KW-1134">Transmembrane beta strand</keyword>